<evidence type="ECO:0008006" key="5">
    <source>
        <dbReference type="Google" id="ProtNLM"/>
    </source>
</evidence>
<keyword evidence="2" id="KW-0732">Signal</keyword>
<comment type="caution">
    <text evidence="3">The sequence shown here is derived from an EMBL/GenBank/DDBJ whole genome shotgun (WGS) entry which is preliminary data.</text>
</comment>
<dbReference type="AlphaFoldDB" id="A0AA37T4L1"/>
<dbReference type="Proteomes" id="UP001156870">
    <property type="component" value="Unassembled WGS sequence"/>
</dbReference>
<organism evidence="3 4">
    <name type="scientific">Marinibactrum halimedae</name>
    <dbReference type="NCBI Taxonomy" id="1444977"/>
    <lineage>
        <taxon>Bacteria</taxon>
        <taxon>Pseudomonadati</taxon>
        <taxon>Pseudomonadota</taxon>
        <taxon>Gammaproteobacteria</taxon>
        <taxon>Cellvibrionales</taxon>
        <taxon>Cellvibrionaceae</taxon>
        <taxon>Marinibactrum</taxon>
    </lineage>
</organism>
<feature type="signal peptide" evidence="2">
    <location>
        <begin position="1"/>
        <end position="23"/>
    </location>
</feature>
<accession>A0AA37T4L1</accession>
<dbReference type="EMBL" id="BSPD01000030">
    <property type="protein sequence ID" value="GLS25546.1"/>
    <property type="molecule type" value="Genomic_DNA"/>
</dbReference>
<dbReference type="RefSeq" id="WP_232591957.1">
    <property type="nucleotide sequence ID" value="NZ_BSPD01000030.1"/>
</dbReference>
<reference evidence="3 4" key="1">
    <citation type="journal article" date="2014" name="Int. J. Syst. Evol. Microbiol.">
        <title>Complete genome sequence of Corynebacterium casei LMG S-19264T (=DSM 44701T), isolated from a smear-ripened cheese.</title>
        <authorList>
            <consortium name="US DOE Joint Genome Institute (JGI-PGF)"/>
            <person name="Walter F."/>
            <person name="Albersmeier A."/>
            <person name="Kalinowski J."/>
            <person name="Ruckert C."/>
        </authorList>
    </citation>
    <scope>NUCLEOTIDE SEQUENCE [LARGE SCALE GENOMIC DNA]</scope>
    <source>
        <strain evidence="3 4">NBRC 110095</strain>
    </source>
</reference>
<feature type="chain" id="PRO_5041241364" description="VPDSG-CTERM protein sorting domain-containing protein" evidence="2">
    <location>
        <begin position="24"/>
        <end position="159"/>
    </location>
</feature>
<sequence length="159" mass="18036">MKLIAQLLVAAFISLSMVGTASANYSKLSNESCIKTKSWLFWSYDVEDKACRKYQRQQRTKEPKATNKKGIKQYLSSNGFRFHQYGRDKKCMKASKWWGWSFKKVNKACRNHDGGGKPDTKKVPELDAASASISVALVTGLLALGLERRRRKSARRSPK</sequence>
<evidence type="ECO:0000313" key="4">
    <source>
        <dbReference type="Proteomes" id="UP001156870"/>
    </source>
</evidence>
<protein>
    <recommendedName>
        <fullName evidence="5">VPDSG-CTERM protein sorting domain-containing protein</fullName>
    </recommendedName>
</protein>
<evidence type="ECO:0000256" key="1">
    <source>
        <dbReference type="SAM" id="Phobius"/>
    </source>
</evidence>
<keyword evidence="4" id="KW-1185">Reference proteome</keyword>
<keyword evidence="1" id="KW-0812">Transmembrane</keyword>
<keyword evidence="1" id="KW-0472">Membrane</keyword>
<feature type="transmembrane region" description="Helical" evidence="1">
    <location>
        <begin position="128"/>
        <end position="146"/>
    </location>
</feature>
<proteinExistence type="predicted"/>
<evidence type="ECO:0000313" key="3">
    <source>
        <dbReference type="EMBL" id="GLS25546.1"/>
    </source>
</evidence>
<keyword evidence="1" id="KW-1133">Transmembrane helix</keyword>
<name>A0AA37T4L1_9GAMM</name>
<evidence type="ECO:0000256" key="2">
    <source>
        <dbReference type="SAM" id="SignalP"/>
    </source>
</evidence>
<gene>
    <name evidence="3" type="ORF">GCM10007877_12600</name>
</gene>